<dbReference type="Gene3D" id="3.30.40.10">
    <property type="entry name" value="Zinc/RING finger domain, C3HC4 (zinc finger)"/>
    <property type="match status" value="2"/>
</dbReference>
<feature type="region of interest" description="Disordered" evidence="8">
    <location>
        <begin position="18"/>
        <end position="123"/>
    </location>
</feature>
<dbReference type="Ensembl" id="ENSSANT00000105316.1">
    <property type="protein sequence ID" value="ENSSANP00000099189.1"/>
    <property type="gene ID" value="ENSSANG00000048801.1"/>
</dbReference>
<reference evidence="10" key="2">
    <citation type="submission" date="2025-09" db="UniProtKB">
        <authorList>
            <consortium name="Ensembl"/>
        </authorList>
    </citation>
    <scope>IDENTIFICATION</scope>
</reference>
<dbReference type="PANTHER" id="PTHR14113">
    <property type="entry name" value="PICCOLO/BASSOON"/>
    <property type="match status" value="1"/>
</dbReference>
<keyword evidence="4" id="KW-0862">Zinc</keyword>
<dbReference type="InterPro" id="IPR008899">
    <property type="entry name" value="Znf_piccolo"/>
</dbReference>
<dbReference type="InterPro" id="IPR011011">
    <property type="entry name" value="Znf_FYVE_PHD"/>
</dbReference>
<dbReference type="Pfam" id="PF05715">
    <property type="entry name" value="zf-piccolo"/>
    <property type="match status" value="2"/>
</dbReference>
<dbReference type="GO" id="GO:0008270">
    <property type="term" value="F:zinc ion binding"/>
    <property type="evidence" value="ECO:0007669"/>
    <property type="project" value="UniProtKB-KW"/>
</dbReference>
<feature type="domain" description="Zinc finger piccolo-type" evidence="9">
    <location>
        <begin position="486"/>
        <end position="530"/>
    </location>
</feature>
<evidence type="ECO:0000313" key="11">
    <source>
        <dbReference type="Proteomes" id="UP000472260"/>
    </source>
</evidence>
<dbReference type="SUPFAM" id="SSF57903">
    <property type="entry name" value="FYVE/PHD zinc finger"/>
    <property type="match status" value="2"/>
</dbReference>
<dbReference type="GO" id="GO:0035418">
    <property type="term" value="P:protein localization to synapse"/>
    <property type="evidence" value="ECO:0007669"/>
    <property type="project" value="TreeGrafter"/>
</dbReference>
<evidence type="ECO:0000256" key="3">
    <source>
        <dbReference type="ARBA" id="ARBA00022771"/>
    </source>
</evidence>
<reference evidence="10" key="1">
    <citation type="submission" date="2025-08" db="UniProtKB">
        <authorList>
            <consortium name="Ensembl"/>
        </authorList>
    </citation>
    <scope>IDENTIFICATION</scope>
</reference>
<evidence type="ECO:0000259" key="9">
    <source>
        <dbReference type="Pfam" id="PF05715"/>
    </source>
</evidence>
<organism evidence="10 11">
    <name type="scientific">Sinocyclocheilus anshuiensis</name>
    <dbReference type="NCBI Taxonomy" id="1608454"/>
    <lineage>
        <taxon>Eukaryota</taxon>
        <taxon>Metazoa</taxon>
        <taxon>Chordata</taxon>
        <taxon>Craniata</taxon>
        <taxon>Vertebrata</taxon>
        <taxon>Euteleostomi</taxon>
        <taxon>Actinopterygii</taxon>
        <taxon>Neopterygii</taxon>
        <taxon>Teleostei</taxon>
        <taxon>Ostariophysi</taxon>
        <taxon>Cypriniformes</taxon>
        <taxon>Cyprinidae</taxon>
        <taxon>Cyprininae</taxon>
        <taxon>Sinocyclocheilus</taxon>
    </lineage>
</organism>
<feature type="compositionally biased region" description="Polar residues" evidence="8">
    <location>
        <begin position="426"/>
        <end position="446"/>
    </location>
</feature>
<evidence type="ECO:0000256" key="8">
    <source>
        <dbReference type="SAM" id="MobiDB-lite"/>
    </source>
</evidence>
<feature type="compositionally biased region" description="Polar residues" evidence="8">
    <location>
        <begin position="29"/>
        <end position="39"/>
    </location>
</feature>
<feature type="compositionally biased region" description="Basic and acidic residues" evidence="8">
    <location>
        <begin position="339"/>
        <end position="351"/>
    </location>
</feature>
<name>A0A671SRP6_9TELE</name>
<evidence type="ECO:0000256" key="5">
    <source>
        <dbReference type="ARBA" id="ARBA00023018"/>
    </source>
</evidence>
<feature type="compositionally biased region" description="Polar residues" evidence="8">
    <location>
        <begin position="54"/>
        <end position="68"/>
    </location>
</feature>
<evidence type="ECO:0000256" key="2">
    <source>
        <dbReference type="ARBA" id="ARBA00022737"/>
    </source>
</evidence>
<dbReference type="InterPro" id="IPR052098">
    <property type="entry name" value="Presynaptic_Scaffold_Bsn/Pclo"/>
</dbReference>
<dbReference type="InterPro" id="IPR013083">
    <property type="entry name" value="Znf_RING/FYVE/PHD"/>
</dbReference>
<protein>
    <recommendedName>
        <fullName evidence="9">Zinc finger piccolo-type domain-containing protein</fullName>
    </recommendedName>
</protein>
<accession>A0A671SRP6</accession>
<feature type="region of interest" description="Disordered" evidence="8">
    <location>
        <begin position="278"/>
        <end position="298"/>
    </location>
</feature>
<evidence type="ECO:0000256" key="4">
    <source>
        <dbReference type="ARBA" id="ARBA00022833"/>
    </source>
</evidence>
<feature type="compositionally biased region" description="Polar residues" evidence="8">
    <location>
        <begin position="287"/>
        <end position="298"/>
    </location>
</feature>
<dbReference type="PANTHER" id="PTHR14113:SF6">
    <property type="entry name" value="PROTEIN PICCOLO"/>
    <property type="match status" value="1"/>
</dbReference>
<comment type="subcellular location">
    <subcellularLocation>
        <location evidence="7">Presynaptic active zone</location>
    </subcellularLocation>
</comment>
<evidence type="ECO:0000313" key="10">
    <source>
        <dbReference type="Ensembl" id="ENSSANP00000099189.1"/>
    </source>
</evidence>
<dbReference type="GO" id="GO:0048788">
    <property type="term" value="C:cytoskeleton of presynaptic active zone"/>
    <property type="evidence" value="ECO:0007669"/>
    <property type="project" value="TreeGrafter"/>
</dbReference>
<keyword evidence="6" id="KW-0966">Cell projection</keyword>
<feature type="compositionally biased region" description="Basic and acidic residues" evidence="8">
    <location>
        <begin position="40"/>
        <end position="53"/>
    </location>
</feature>
<evidence type="ECO:0000256" key="7">
    <source>
        <dbReference type="ARBA" id="ARBA00034101"/>
    </source>
</evidence>
<dbReference type="GO" id="GO:1904071">
    <property type="term" value="P:presynaptic active zone assembly"/>
    <property type="evidence" value="ECO:0007669"/>
    <property type="project" value="TreeGrafter"/>
</dbReference>
<evidence type="ECO:0000256" key="6">
    <source>
        <dbReference type="ARBA" id="ARBA00023273"/>
    </source>
</evidence>
<dbReference type="Proteomes" id="UP000472260">
    <property type="component" value="Unassembled WGS sequence"/>
</dbReference>
<keyword evidence="11" id="KW-1185">Reference proteome</keyword>
<keyword evidence="1" id="KW-0479">Metal-binding</keyword>
<feature type="region of interest" description="Disordered" evidence="8">
    <location>
        <begin position="146"/>
        <end position="216"/>
    </location>
</feature>
<keyword evidence="5" id="KW-0770">Synapse</keyword>
<evidence type="ECO:0000256" key="1">
    <source>
        <dbReference type="ARBA" id="ARBA00022723"/>
    </source>
</evidence>
<feature type="region of interest" description="Disordered" evidence="8">
    <location>
        <begin position="399"/>
        <end position="472"/>
    </location>
</feature>
<keyword evidence="2" id="KW-0677">Repeat</keyword>
<dbReference type="GO" id="GO:0098978">
    <property type="term" value="C:glutamatergic synapse"/>
    <property type="evidence" value="ECO:0007669"/>
    <property type="project" value="TreeGrafter"/>
</dbReference>
<feature type="compositionally biased region" description="Polar residues" evidence="8">
    <location>
        <begin position="454"/>
        <end position="472"/>
    </location>
</feature>
<dbReference type="GO" id="GO:0098982">
    <property type="term" value="C:GABA-ergic synapse"/>
    <property type="evidence" value="ECO:0007669"/>
    <property type="project" value="TreeGrafter"/>
</dbReference>
<feature type="compositionally biased region" description="Polar residues" evidence="8">
    <location>
        <begin position="400"/>
        <end position="413"/>
    </location>
</feature>
<feature type="domain" description="Zinc finger piccolo-type" evidence="9">
    <location>
        <begin position="220"/>
        <end position="274"/>
    </location>
</feature>
<dbReference type="GO" id="GO:0030424">
    <property type="term" value="C:axon"/>
    <property type="evidence" value="ECO:0007669"/>
    <property type="project" value="TreeGrafter"/>
</dbReference>
<dbReference type="GO" id="GO:0098882">
    <property type="term" value="F:structural constituent of presynaptic active zone"/>
    <property type="evidence" value="ECO:0007669"/>
    <property type="project" value="TreeGrafter"/>
</dbReference>
<dbReference type="AlphaFoldDB" id="A0A671SRP6"/>
<feature type="region of interest" description="Disordered" evidence="8">
    <location>
        <begin position="333"/>
        <end position="374"/>
    </location>
</feature>
<feature type="compositionally biased region" description="Polar residues" evidence="8">
    <location>
        <begin position="160"/>
        <end position="188"/>
    </location>
</feature>
<proteinExistence type="predicted"/>
<keyword evidence="3" id="KW-0863">Zinc-finger</keyword>
<feature type="compositionally biased region" description="Low complexity" evidence="8">
    <location>
        <begin position="414"/>
        <end position="425"/>
    </location>
</feature>
<sequence>MFLQAKEWLCLNCQTQRALKGIEPPGQPTIKSQTQPSKSQKMESTHGPLEKQRTAQPTKTSPANQPASQKKEMHEQTSAPGAKQAPSPKPLQQPTAKHSGFFGFSGFGGARSRSPSPQPAVSAMSGKVLGFKSSFLSSASNLISSAVQDEPSTTPPNNPQAPSVSQTSLKTSTPPMSRKGSASSQGAALSNKAPISQIKKAEPSSQMPKADKGPQTLPKSCPLCKVEIKKDLANYNTCTECKNTVCNLCGFNPTPHQTELKEWLCLNCQTQRALRGMEPPGAAQPNKIPTTQPMASPSIQKKGVSELGKKINPPQKLQEQQTKALNGTLPIQKAQQQENEAKSEVPAKTAKEGTGFLGFGGARSRSPSPQPAMSAVSGKVLGFGSSFLSSASNLISSAVQDETSTTPPTSRKASTVSQSSTPPTSRKSSAVPQTTNTGDNKQPTAQKQEKKISESPQLSSKSSVKAKTDQTLSAKVDKTPLPLPKICPLCKADITSDPPNFSTCTDCKNIVCNRCGFIPMPHQKEVRESLFYSTGHN</sequence>